<comment type="caution">
    <text evidence="4">The sequence shown here is derived from an EMBL/GenBank/DDBJ whole genome shotgun (WGS) entry which is preliminary data.</text>
</comment>
<keyword evidence="5" id="KW-1185">Reference proteome</keyword>
<protein>
    <submittedName>
        <fullName evidence="4">Es1 protein homolog, mitochondrial-like</fullName>
    </submittedName>
</protein>
<reference evidence="4 5" key="1">
    <citation type="journal article" date="2021" name="Elife">
        <title>Chloroplast acquisition without the gene transfer in kleptoplastic sea slugs, Plakobranchus ocellatus.</title>
        <authorList>
            <person name="Maeda T."/>
            <person name="Takahashi S."/>
            <person name="Yoshida T."/>
            <person name="Shimamura S."/>
            <person name="Takaki Y."/>
            <person name="Nagai Y."/>
            <person name="Toyoda A."/>
            <person name="Suzuki Y."/>
            <person name="Arimoto A."/>
            <person name="Ishii H."/>
            <person name="Satoh N."/>
            <person name="Nishiyama T."/>
            <person name="Hasebe M."/>
            <person name="Maruyama T."/>
            <person name="Minagawa J."/>
            <person name="Obokata J."/>
            <person name="Shigenobu S."/>
        </authorList>
    </citation>
    <scope>NUCLEOTIDE SEQUENCE [LARGE SCALE GENOMIC DNA]</scope>
</reference>
<dbReference type="CDD" id="cd03133">
    <property type="entry name" value="GATase1_ES1"/>
    <property type="match status" value="1"/>
</dbReference>
<gene>
    <name evidence="4" type="ORF">PoB_000182300</name>
</gene>
<dbReference type="Gene3D" id="3.40.50.880">
    <property type="match status" value="1"/>
</dbReference>
<keyword evidence="3" id="KW-0496">Mitochondrion</keyword>
<dbReference type="PANTHER" id="PTHR10224">
    <property type="entry name" value="ES1 PROTEIN HOMOLOG, MITOCHONDRIAL"/>
    <property type="match status" value="1"/>
</dbReference>
<dbReference type="InterPro" id="IPR029062">
    <property type="entry name" value="Class_I_gatase-like"/>
</dbReference>
<dbReference type="AlphaFoldDB" id="A0AAV3XY85"/>
<dbReference type="PANTHER" id="PTHR10224:SF17">
    <property type="entry name" value="DJ-1_PFPI DOMAIN-CONTAINING PROTEIN"/>
    <property type="match status" value="1"/>
</dbReference>
<evidence type="ECO:0000256" key="2">
    <source>
        <dbReference type="ARBA" id="ARBA00022946"/>
    </source>
</evidence>
<evidence type="ECO:0000313" key="5">
    <source>
        <dbReference type="Proteomes" id="UP000735302"/>
    </source>
</evidence>
<name>A0AAV3XY85_9GAST</name>
<dbReference type="Proteomes" id="UP000735302">
    <property type="component" value="Unassembled WGS sequence"/>
</dbReference>
<comment type="subcellular location">
    <subcellularLocation>
        <location evidence="1">Mitochondrion</location>
    </subcellularLocation>
</comment>
<dbReference type="EMBL" id="BLXT01000264">
    <property type="protein sequence ID" value="GFN75317.1"/>
    <property type="molecule type" value="Genomic_DNA"/>
</dbReference>
<evidence type="ECO:0000256" key="1">
    <source>
        <dbReference type="ARBA" id="ARBA00004173"/>
    </source>
</evidence>
<accession>A0AAV3XY85</accession>
<sequence>MLRPTSKLRFLHSSVKLQKNVAVVLSGCGVYDGTEVHESSAVLVHLSRAGAEISMFAPDKPQMHTMNHLKGEPMETNRNVLEESARIARGKVQPLSDLKATGFDAVIFPGGFGAAKNLSSFAVDGDAMTVDKDVERVLQDFHTAQKPIGLCCIAPVLAAKVISGCEVTMGSDKEEGGKWPFSGAASGVEAMGAKHIVKPVHESHVDVKNRIVTTPAFMCETAIHEIFDGIGTMVEGVLKLI</sequence>
<evidence type="ECO:0000313" key="4">
    <source>
        <dbReference type="EMBL" id="GFN75317.1"/>
    </source>
</evidence>
<organism evidence="4 5">
    <name type="scientific">Plakobranchus ocellatus</name>
    <dbReference type="NCBI Taxonomy" id="259542"/>
    <lineage>
        <taxon>Eukaryota</taxon>
        <taxon>Metazoa</taxon>
        <taxon>Spiralia</taxon>
        <taxon>Lophotrochozoa</taxon>
        <taxon>Mollusca</taxon>
        <taxon>Gastropoda</taxon>
        <taxon>Heterobranchia</taxon>
        <taxon>Euthyneura</taxon>
        <taxon>Panpulmonata</taxon>
        <taxon>Sacoglossa</taxon>
        <taxon>Placobranchoidea</taxon>
        <taxon>Plakobranchidae</taxon>
        <taxon>Plakobranchus</taxon>
    </lineage>
</organism>
<evidence type="ECO:0000256" key="3">
    <source>
        <dbReference type="ARBA" id="ARBA00023128"/>
    </source>
</evidence>
<dbReference type="FunFam" id="3.40.50.880:FF:000035">
    <property type="entry name" value="ES1 protein homolog, mitochondrial isoform X1"/>
    <property type="match status" value="1"/>
</dbReference>
<keyword evidence="2" id="KW-0809">Transit peptide</keyword>
<dbReference type="GO" id="GO:0005739">
    <property type="term" value="C:mitochondrion"/>
    <property type="evidence" value="ECO:0007669"/>
    <property type="project" value="UniProtKB-SubCell"/>
</dbReference>
<dbReference type="SUPFAM" id="SSF52317">
    <property type="entry name" value="Class I glutamine amidotransferase-like"/>
    <property type="match status" value="1"/>
</dbReference>
<dbReference type="NCBIfam" id="NF008747">
    <property type="entry name" value="PRK11780.1"/>
    <property type="match status" value="1"/>
</dbReference>
<proteinExistence type="predicted"/>